<dbReference type="NCBIfam" id="TIGR00238">
    <property type="entry name" value="KamA family radical SAM protein"/>
    <property type="match status" value="1"/>
</dbReference>
<dbReference type="AlphaFoldDB" id="A0A5Q4VGV6"/>
<dbReference type="EMBL" id="VDMB01000005">
    <property type="protein sequence ID" value="TYT75211.1"/>
    <property type="molecule type" value="Genomic_DNA"/>
</dbReference>
<evidence type="ECO:0000256" key="4">
    <source>
        <dbReference type="ARBA" id="ARBA00022485"/>
    </source>
</evidence>
<dbReference type="InterPro" id="IPR013785">
    <property type="entry name" value="Aldolase_TIM"/>
</dbReference>
<dbReference type="Gene3D" id="3.20.20.70">
    <property type="entry name" value="Aldolase class I"/>
    <property type="match status" value="1"/>
</dbReference>
<name>A0A5Q4VGV6_9BACT</name>
<dbReference type="InterPro" id="IPR003739">
    <property type="entry name" value="Lys_aminomutase/Glu_NH3_mut"/>
</dbReference>
<sequence>MSFFSHTDWKNILRDSAETPEEIAFALNLDAEELASVTRRYPARINPYYMDLIKKNGLPLFLQAVPRKEELEDLPWLLPDGLCEEIQSPVPGVFHRYPDRVILAVSSECALFCRHCMRKRDLGEKNIFDKKAALAYLEGHPEIKDVILSGGDPLMLSDAGLDDLLTALRRIPHVETLRIHTRMPCTLPCRITPELVKMLRSHAPLFVNTHFNHPSEITEESTKACGLLVDAGIPVGCQSVLLKGVNDDKNILTSLFRKLMSIRVRPYYLHHPDPVAGILPFRMDVQKGLEIYRRIKGHVSGMAVPPYMIDLPGGGGKVGLHPDTFCDMDGNGWIRVANFEGRIYDYPALACPIGPPIIPVNKEKPWR</sequence>
<evidence type="ECO:0000259" key="13">
    <source>
        <dbReference type="PROSITE" id="PS51918"/>
    </source>
</evidence>
<dbReference type="Pfam" id="PF12544">
    <property type="entry name" value="LAM_C"/>
    <property type="match status" value="1"/>
</dbReference>
<keyword evidence="8" id="KW-0408">Iron</keyword>
<dbReference type="SUPFAM" id="SSF102114">
    <property type="entry name" value="Radical SAM enzymes"/>
    <property type="match status" value="1"/>
</dbReference>
<feature type="modified residue" description="N6-(pyridoxal phosphate)lysine" evidence="12">
    <location>
        <position position="317"/>
    </location>
</feature>
<evidence type="ECO:0000256" key="2">
    <source>
        <dbReference type="ARBA" id="ARBA00001966"/>
    </source>
</evidence>
<evidence type="ECO:0000256" key="9">
    <source>
        <dbReference type="ARBA" id="ARBA00023014"/>
    </source>
</evidence>
<dbReference type="PIRSF" id="PIRSF004911">
    <property type="entry name" value="DUF160"/>
    <property type="match status" value="1"/>
</dbReference>
<evidence type="ECO:0000256" key="5">
    <source>
        <dbReference type="ARBA" id="ARBA00022691"/>
    </source>
</evidence>
<keyword evidence="5" id="KW-0949">S-adenosyl-L-methionine</keyword>
<feature type="binding site" evidence="11">
    <location>
        <position position="109"/>
    </location>
    <ligand>
        <name>[4Fe-4S] cluster</name>
        <dbReference type="ChEBI" id="CHEBI:49883"/>
        <note>4Fe-4S-S-AdoMet</note>
    </ligand>
</feature>
<evidence type="ECO:0000256" key="12">
    <source>
        <dbReference type="PIRSR" id="PIRSR603739-50"/>
    </source>
</evidence>
<evidence type="ECO:0000256" key="7">
    <source>
        <dbReference type="ARBA" id="ARBA00022898"/>
    </source>
</evidence>
<comment type="cofactor">
    <cofactor evidence="1 12">
        <name>pyridoxal 5'-phosphate</name>
        <dbReference type="ChEBI" id="CHEBI:597326"/>
    </cofactor>
</comment>
<evidence type="ECO:0000256" key="6">
    <source>
        <dbReference type="ARBA" id="ARBA00022723"/>
    </source>
</evidence>
<comment type="cofactor">
    <cofactor evidence="2">
        <name>[4Fe-4S] cluster</name>
        <dbReference type="ChEBI" id="CHEBI:49883"/>
    </cofactor>
</comment>
<evidence type="ECO:0000256" key="10">
    <source>
        <dbReference type="ARBA" id="ARBA00023235"/>
    </source>
</evidence>
<dbReference type="Pfam" id="PF04055">
    <property type="entry name" value="Radical_SAM"/>
    <property type="match status" value="1"/>
</dbReference>
<keyword evidence="7 12" id="KW-0663">Pyridoxal phosphate</keyword>
<keyword evidence="9 11" id="KW-0411">Iron-sulfur</keyword>
<organism evidence="14 15">
    <name type="scientific">Desulfobotulus mexicanus</name>
    <dbReference type="NCBI Taxonomy" id="2586642"/>
    <lineage>
        <taxon>Bacteria</taxon>
        <taxon>Pseudomonadati</taxon>
        <taxon>Thermodesulfobacteriota</taxon>
        <taxon>Desulfobacteria</taxon>
        <taxon>Desulfobacterales</taxon>
        <taxon>Desulfobacteraceae</taxon>
        <taxon>Desulfobotulus</taxon>
    </lineage>
</organism>
<dbReference type="PANTHER" id="PTHR30538">
    <property type="entry name" value="LYSINE 2,3-AMINOMUTASE-RELATED"/>
    <property type="match status" value="1"/>
</dbReference>
<dbReference type="PANTHER" id="PTHR30538:SF1">
    <property type="entry name" value="L-LYSINE 2,3-AMINOMUTASE"/>
    <property type="match status" value="1"/>
</dbReference>
<evidence type="ECO:0000256" key="8">
    <source>
        <dbReference type="ARBA" id="ARBA00023004"/>
    </source>
</evidence>
<evidence type="ECO:0000256" key="3">
    <source>
        <dbReference type="ARBA" id="ARBA00008703"/>
    </source>
</evidence>
<dbReference type="GO" id="GO:0051539">
    <property type="term" value="F:4 iron, 4 sulfur cluster binding"/>
    <property type="evidence" value="ECO:0007669"/>
    <property type="project" value="UniProtKB-KW"/>
</dbReference>
<dbReference type="GO" id="GO:0016853">
    <property type="term" value="F:isomerase activity"/>
    <property type="evidence" value="ECO:0007669"/>
    <property type="project" value="UniProtKB-KW"/>
</dbReference>
<feature type="domain" description="Radical SAM core" evidence="13">
    <location>
        <begin position="95"/>
        <end position="298"/>
    </location>
</feature>
<dbReference type="PROSITE" id="PS51918">
    <property type="entry name" value="RADICAL_SAM"/>
    <property type="match status" value="1"/>
</dbReference>
<dbReference type="Proteomes" id="UP000321899">
    <property type="component" value="Unassembled WGS sequence"/>
</dbReference>
<gene>
    <name evidence="14" type="ORF">FIM25_05755</name>
</gene>
<proteinExistence type="inferred from homology"/>
<keyword evidence="4 11" id="KW-0004">4Fe-4S</keyword>
<protein>
    <submittedName>
        <fullName evidence="14">KamA family radical SAM protein</fullName>
    </submittedName>
</protein>
<evidence type="ECO:0000256" key="1">
    <source>
        <dbReference type="ARBA" id="ARBA00001933"/>
    </source>
</evidence>
<evidence type="ECO:0000256" key="11">
    <source>
        <dbReference type="PIRSR" id="PIRSR004911-1"/>
    </source>
</evidence>
<keyword evidence="6 11" id="KW-0479">Metal-binding</keyword>
<dbReference type="OrthoDB" id="9768064at2"/>
<dbReference type="RefSeq" id="WP_139447220.1">
    <property type="nucleotide sequence ID" value="NZ_VDMB01000005.1"/>
</dbReference>
<feature type="binding site" evidence="11">
    <location>
        <position position="113"/>
    </location>
    <ligand>
        <name>[4Fe-4S] cluster</name>
        <dbReference type="ChEBI" id="CHEBI:49883"/>
        <note>4Fe-4S-S-AdoMet</note>
    </ligand>
</feature>
<comment type="caution">
    <text evidence="14">The sequence shown here is derived from an EMBL/GenBank/DDBJ whole genome shotgun (WGS) entry which is preliminary data.</text>
</comment>
<dbReference type="InterPro" id="IPR007197">
    <property type="entry name" value="rSAM"/>
</dbReference>
<dbReference type="SFLD" id="SFLDG01070">
    <property type="entry name" value="PLP-dependent"/>
    <property type="match status" value="1"/>
</dbReference>
<keyword evidence="10" id="KW-0413">Isomerase</keyword>
<evidence type="ECO:0000313" key="15">
    <source>
        <dbReference type="Proteomes" id="UP000321899"/>
    </source>
</evidence>
<evidence type="ECO:0000313" key="14">
    <source>
        <dbReference type="EMBL" id="TYT75211.1"/>
    </source>
</evidence>
<dbReference type="SFLD" id="SFLDS00029">
    <property type="entry name" value="Radical_SAM"/>
    <property type="match status" value="1"/>
</dbReference>
<accession>A0A5Q4VGV6</accession>
<dbReference type="InterPro" id="IPR058240">
    <property type="entry name" value="rSAM_sf"/>
</dbReference>
<dbReference type="CDD" id="cd01335">
    <property type="entry name" value="Radical_SAM"/>
    <property type="match status" value="1"/>
</dbReference>
<comment type="similarity">
    <text evidence="3">Belongs to the radical SAM superfamily. KamA family.</text>
</comment>
<feature type="binding site" evidence="11">
    <location>
        <position position="116"/>
    </location>
    <ligand>
        <name>[4Fe-4S] cluster</name>
        <dbReference type="ChEBI" id="CHEBI:49883"/>
        <note>4Fe-4S-S-AdoMet</note>
    </ligand>
</feature>
<dbReference type="InterPro" id="IPR025895">
    <property type="entry name" value="LAM_C_dom"/>
</dbReference>
<reference evidence="14 15" key="1">
    <citation type="submission" date="2019-06" db="EMBL/GenBank/DDBJ databases">
        <title>Desulfobotulus mexicanus sp. nov., a novel sulfate-reducing bacterium isolated from the sediment of an alkaline crater lake in Mexico.</title>
        <authorList>
            <person name="Hirschler-Rea A."/>
        </authorList>
    </citation>
    <scope>NUCLEOTIDE SEQUENCE [LARGE SCALE GENOMIC DNA]</scope>
    <source>
        <strain evidence="14 15">PAR22N</strain>
    </source>
</reference>
<keyword evidence="15" id="KW-1185">Reference proteome</keyword>
<dbReference type="GO" id="GO:0046872">
    <property type="term" value="F:metal ion binding"/>
    <property type="evidence" value="ECO:0007669"/>
    <property type="project" value="UniProtKB-KW"/>
</dbReference>